<protein>
    <submittedName>
        <fullName evidence="3">(Atlantic silverside) hypothetical protein</fullName>
    </submittedName>
</protein>
<reference evidence="3" key="1">
    <citation type="submission" date="2021-05" db="EMBL/GenBank/DDBJ databases">
        <authorList>
            <person name="Tigano A."/>
        </authorList>
    </citation>
    <scope>NUCLEOTIDE SEQUENCE</scope>
</reference>
<feature type="domain" description="Coiled-coil protein 142 C-terminal" evidence="2">
    <location>
        <begin position="678"/>
        <end position="1152"/>
    </location>
</feature>
<feature type="region of interest" description="Disordered" evidence="1">
    <location>
        <begin position="1"/>
        <end position="29"/>
    </location>
</feature>
<accession>A0A8S4BMZ5</accession>
<sequence>MDHAGPESYKDPGGGPAMTADWENSESLCPDKEQKRSNSCMVVDDLSQNCNWSQCSISRSLQRAESLLRSTFNPSLRWLFQDHSQDEEEKNFVVAHNLVSRSSVRLQRLQQFLLAVASQWQLVGGPPMGSPQVCFKGLPPEGGVVLHSPSIQGQYRALKRLLEQRSLLLFVHEYSRRVRLAAAHVCRVNNLLEQLLTTAAPPQNQTPSSCSSLSVGLSSLSQELRVHLNHWCRLSAKVYSDPTLRQALVHQGRLLEDMKQTLDLLGLQLLVLMEQYVFAVLSAVGRTQSDSVPREVLEDILTGTELYNQVVEEHRGQHAASQLRIAVLQQAHYPTVFTSLPTAPRYHPSVFSVKDLMTVFTMHQAEMVAKQLHSWTCEQNPRIIKVPTSPKGRPAGCGCWASMLRPEWTWDQLQHGYLTPAPDPFGSQPTLRFSPPVHVSDRHSDTVSSENQQSTLAAPSFIQQRAKRPGKKGRTRTPQPQLAQSRVETLDSVQTNAQRKILFGNDEILQTPHRPDAPFNGPAALPQLNNSSVELLFQVLVSSSDLLAPLVPHRATVDEPAERLLLTTVPDTARADSAPGQNTAHPSGSNKETPKGSQKCQNSGGASLYRAERDLTTRPKVTSSSGFPGDGDPEKEDRVGAQETLAEPGDVHWPHSVQWLDLGQSLLLADLRGEYNNLLWNLCSKAFSLKLHVPQAGSHSESINVQGNHGAFRVLHRITQALETGRLPVECKTMLENFSLHLLAVWAHAVWDCVACRSLGSALKDKCLRNDGTCFTAPLVTSDTMENMLLLLPPLMSSLCRLQPNSPASGSFGLLPSRSALQRQTVSLLLASVQLSTVWVMTKAYQFLSSWSLNKFLLVTQGDMKMLMESLDTVKQQTGSVVVPVDADHHPTALRHNQHLLKQQLEALDGALSRLQTFSSLVLRTFSTDCKRMSGEIFERTMPSAVHWRPNHRTGFPSCPSAYASQAAESVIGQVLEGVEPLPDDARDQALSITMTAFMEAWMEHILKQKIKFSVQGALQLKQDFDSIRELIQSDRYGLSAELHQRLLSLRVFQQVDSAVTCLLQQPQAKPYQQCTAWEPFRHCCPADRGRDSIDTPVATNITNLGCVECEEPPQSDPSVVTSDLHAVDQSTSAEPYLAPSLALGPVQQEWLDLRIQSGARRWRLPSLQCLSKAEP</sequence>
<comment type="caution">
    <text evidence="3">The sequence shown here is derived from an EMBL/GenBank/DDBJ whole genome shotgun (WGS) entry which is preliminary data.</text>
</comment>
<dbReference type="Proteomes" id="UP000677803">
    <property type="component" value="Unassembled WGS sequence"/>
</dbReference>
<gene>
    <name evidence="3" type="ORF">MMEN_LOCUS17783</name>
</gene>
<feature type="compositionally biased region" description="Basic and acidic residues" evidence="1">
    <location>
        <begin position="1"/>
        <end position="10"/>
    </location>
</feature>
<feature type="compositionally biased region" description="Polar residues" evidence="1">
    <location>
        <begin position="476"/>
        <end position="489"/>
    </location>
</feature>
<dbReference type="EMBL" id="CAJRST010036666">
    <property type="protein sequence ID" value="CAG5993301.1"/>
    <property type="molecule type" value="Genomic_DNA"/>
</dbReference>
<dbReference type="AlphaFoldDB" id="A0A8S4BMZ5"/>
<dbReference type="InterPro" id="IPR055350">
    <property type="entry name" value="CCDC142_C"/>
</dbReference>
<name>A0A8S4BMZ5_9TELE</name>
<evidence type="ECO:0000259" key="2">
    <source>
        <dbReference type="Pfam" id="PF14923"/>
    </source>
</evidence>
<feature type="region of interest" description="Disordered" evidence="1">
    <location>
        <begin position="569"/>
        <end position="640"/>
    </location>
</feature>
<organism evidence="3 4">
    <name type="scientific">Menidia menidia</name>
    <name type="common">Atlantic silverside</name>
    <dbReference type="NCBI Taxonomy" id="238744"/>
    <lineage>
        <taxon>Eukaryota</taxon>
        <taxon>Metazoa</taxon>
        <taxon>Chordata</taxon>
        <taxon>Craniata</taxon>
        <taxon>Vertebrata</taxon>
        <taxon>Euteleostomi</taxon>
        <taxon>Actinopterygii</taxon>
        <taxon>Neopterygii</taxon>
        <taxon>Teleostei</taxon>
        <taxon>Neoteleostei</taxon>
        <taxon>Acanthomorphata</taxon>
        <taxon>Ovalentaria</taxon>
        <taxon>Atherinomorphae</taxon>
        <taxon>Atheriniformes</taxon>
        <taxon>Atherinopsidae</taxon>
        <taxon>Menidiinae</taxon>
        <taxon>Menidia</taxon>
    </lineage>
</organism>
<feature type="compositionally biased region" description="Polar residues" evidence="1">
    <location>
        <begin position="446"/>
        <end position="463"/>
    </location>
</feature>
<feature type="compositionally biased region" description="Basic residues" evidence="1">
    <location>
        <begin position="465"/>
        <end position="475"/>
    </location>
</feature>
<dbReference type="PANTHER" id="PTHR21436:SF2">
    <property type="entry name" value="COILED-COIL DOMAIN-CONTAINING PROTEIN 142"/>
    <property type="match status" value="1"/>
</dbReference>
<dbReference type="OrthoDB" id="6579237at2759"/>
<dbReference type="InterPro" id="IPR026700">
    <property type="entry name" value="CCDC142"/>
</dbReference>
<dbReference type="Pfam" id="PF14923">
    <property type="entry name" value="CCDC142"/>
    <property type="match status" value="1"/>
</dbReference>
<proteinExistence type="predicted"/>
<keyword evidence="4" id="KW-1185">Reference proteome</keyword>
<evidence type="ECO:0000313" key="3">
    <source>
        <dbReference type="EMBL" id="CAG5993301.1"/>
    </source>
</evidence>
<feature type="compositionally biased region" description="Polar residues" evidence="1">
    <location>
        <begin position="579"/>
        <end position="605"/>
    </location>
</feature>
<evidence type="ECO:0000313" key="4">
    <source>
        <dbReference type="Proteomes" id="UP000677803"/>
    </source>
</evidence>
<evidence type="ECO:0000256" key="1">
    <source>
        <dbReference type="SAM" id="MobiDB-lite"/>
    </source>
</evidence>
<dbReference type="PANTHER" id="PTHR21436">
    <property type="entry name" value="COILED-COIL DOMAIN-CONTAINING PROTEIN 142"/>
    <property type="match status" value="1"/>
</dbReference>
<feature type="region of interest" description="Disordered" evidence="1">
    <location>
        <begin position="420"/>
        <end position="489"/>
    </location>
</feature>